<dbReference type="GO" id="GO:0030170">
    <property type="term" value="F:pyridoxal phosphate binding"/>
    <property type="evidence" value="ECO:0007669"/>
    <property type="project" value="InterPro"/>
</dbReference>
<dbReference type="PIRSF" id="PIRSF000521">
    <property type="entry name" value="Transaminase_4ab_Lys_Orn"/>
    <property type="match status" value="1"/>
</dbReference>
<sequence length="430" mass="46443">MDDIESGASALLDENDRHVFHRDVNRTYKVAMKGVGATFFDHAGKSYLDGSSGSFVCNLGHGIESIAKIMAEQASRITFTNTRNFTSEPELRLCKNLAALSPMSHSRVWVCSSGTAANEAATKMAYQYHTIRGNPGKTEVISRWRSYHGSSMAALAMTGDLHKRAPFEALLAQRPHIDPPYCFRCPWGKKRSSCALECTSALETEILRLGPDKVSAVIKEVIAGAPLGALEVPDGYLQEVRTICDKYDVLLIVDEVISGVGRTGAWFATSRSGVVPDLITLGKGLAGGFSPVGALVVAGKVFEAFSSSGRNFVHYETFTGHALSACVANAVIEHIQRNDLLTTVERNGRYLGQLLQALRDLRIVGDIRGTGFLWAVELVEDNLKNEPFSSDLRISDLVVDRALECGVLLIAGRGAADGLLGDTVLLAPPM</sequence>
<keyword evidence="3 4" id="KW-0663">Pyridoxal phosphate</keyword>
<evidence type="ECO:0000256" key="3">
    <source>
        <dbReference type="ARBA" id="ARBA00022898"/>
    </source>
</evidence>
<dbReference type="OrthoDB" id="3398487at2"/>
<evidence type="ECO:0000256" key="2">
    <source>
        <dbReference type="ARBA" id="ARBA00008954"/>
    </source>
</evidence>
<dbReference type="Gene3D" id="3.90.1150.10">
    <property type="entry name" value="Aspartate Aminotransferase, domain 1"/>
    <property type="match status" value="1"/>
</dbReference>
<dbReference type="AlphaFoldDB" id="A0A158H1E2"/>
<keyword evidence="5" id="KW-0032">Aminotransferase</keyword>
<comment type="cofactor">
    <cofactor evidence="1">
        <name>pyridoxal 5'-phosphate</name>
        <dbReference type="ChEBI" id="CHEBI:597326"/>
    </cofactor>
</comment>
<evidence type="ECO:0000313" key="5">
    <source>
        <dbReference type="EMBL" id="SAL37530.1"/>
    </source>
</evidence>
<accession>A0A158H1E2</accession>
<organism evidence="5 6">
    <name type="scientific">Caballeronia udeis</name>
    <dbReference type="NCBI Taxonomy" id="1232866"/>
    <lineage>
        <taxon>Bacteria</taxon>
        <taxon>Pseudomonadati</taxon>
        <taxon>Pseudomonadota</taxon>
        <taxon>Betaproteobacteria</taxon>
        <taxon>Burkholderiales</taxon>
        <taxon>Burkholderiaceae</taxon>
        <taxon>Caballeronia</taxon>
    </lineage>
</organism>
<protein>
    <submittedName>
        <fullName evidence="5">Putative aminotransferase</fullName>
    </submittedName>
</protein>
<dbReference type="InterPro" id="IPR015424">
    <property type="entry name" value="PyrdxlP-dep_Trfase"/>
</dbReference>
<dbReference type="InterPro" id="IPR049704">
    <property type="entry name" value="Aminotrans_3_PPA_site"/>
</dbReference>
<proteinExistence type="inferred from homology"/>
<dbReference type="Proteomes" id="UP000054683">
    <property type="component" value="Unassembled WGS sequence"/>
</dbReference>
<dbReference type="Gene3D" id="3.40.640.10">
    <property type="entry name" value="Type I PLP-dependent aspartate aminotransferase-like (Major domain)"/>
    <property type="match status" value="1"/>
</dbReference>
<comment type="similarity">
    <text evidence="2 4">Belongs to the class-III pyridoxal-phosphate-dependent aminotransferase family.</text>
</comment>
<dbReference type="PANTHER" id="PTHR43094:SF1">
    <property type="entry name" value="AMINOTRANSFERASE CLASS-III"/>
    <property type="match status" value="1"/>
</dbReference>
<reference evidence="5 6" key="1">
    <citation type="submission" date="2016-01" db="EMBL/GenBank/DDBJ databases">
        <authorList>
            <person name="Oliw E.H."/>
        </authorList>
    </citation>
    <scope>NUCLEOTIDE SEQUENCE [LARGE SCALE GENOMIC DNA]</scope>
    <source>
        <strain evidence="5">LMG 27134</strain>
    </source>
</reference>
<name>A0A158H1E2_9BURK</name>
<dbReference type="GO" id="GO:0008483">
    <property type="term" value="F:transaminase activity"/>
    <property type="evidence" value="ECO:0007669"/>
    <property type="project" value="UniProtKB-KW"/>
</dbReference>
<evidence type="ECO:0000313" key="6">
    <source>
        <dbReference type="Proteomes" id="UP000054683"/>
    </source>
</evidence>
<dbReference type="EMBL" id="FCOK02000022">
    <property type="protein sequence ID" value="SAL37530.1"/>
    <property type="molecule type" value="Genomic_DNA"/>
</dbReference>
<evidence type="ECO:0000256" key="4">
    <source>
        <dbReference type="RuleBase" id="RU003560"/>
    </source>
</evidence>
<dbReference type="InterPro" id="IPR005814">
    <property type="entry name" value="Aminotrans_3"/>
</dbReference>
<dbReference type="Pfam" id="PF00202">
    <property type="entry name" value="Aminotran_3"/>
    <property type="match status" value="1"/>
</dbReference>
<dbReference type="RefSeq" id="WP_062087041.1">
    <property type="nucleotide sequence ID" value="NZ_FCOK02000022.1"/>
</dbReference>
<keyword evidence="5" id="KW-0808">Transferase</keyword>
<dbReference type="PANTHER" id="PTHR43094">
    <property type="entry name" value="AMINOTRANSFERASE"/>
    <property type="match status" value="1"/>
</dbReference>
<dbReference type="CDD" id="cd00610">
    <property type="entry name" value="OAT_like"/>
    <property type="match status" value="1"/>
</dbReference>
<gene>
    <name evidence="5" type="ORF">AWB69_03660</name>
</gene>
<dbReference type="InterPro" id="IPR015422">
    <property type="entry name" value="PyrdxlP-dep_Trfase_small"/>
</dbReference>
<dbReference type="PROSITE" id="PS00600">
    <property type="entry name" value="AA_TRANSFER_CLASS_3"/>
    <property type="match status" value="1"/>
</dbReference>
<evidence type="ECO:0000256" key="1">
    <source>
        <dbReference type="ARBA" id="ARBA00001933"/>
    </source>
</evidence>
<dbReference type="SUPFAM" id="SSF53383">
    <property type="entry name" value="PLP-dependent transferases"/>
    <property type="match status" value="1"/>
</dbReference>
<dbReference type="InterPro" id="IPR015421">
    <property type="entry name" value="PyrdxlP-dep_Trfase_major"/>
</dbReference>